<protein>
    <submittedName>
        <fullName evidence="3">Circularly permuted type 2 ATP-grasp protein</fullName>
    </submittedName>
</protein>
<organism evidence="3 4">
    <name type="scientific">Microbacterium terregens</name>
    <dbReference type="NCBI Taxonomy" id="69363"/>
    <lineage>
        <taxon>Bacteria</taxon>
        <taxon>Bacillati</taxon>
        <taxon>Actinomycetota</taxon>
        <taxon>Actinomycetes</taxon>
        <taxon>Micrococcales</taxon>
        <taxon>Microbacteriaceae</taxon>
        <taxon>Microbacterium</taxon>
    </lineage>
</organism>
<sequence>MSVLRDYAAGLAQPTLPLPPGNGARFDEVVGPDGALRPAWKGMATIAVELTPAEVDRIDTEITTLLADDGATYGSGDAGSQPWQLDPMPLVLDAATWARLEVGLAQRTELLNALLADIYGDQRLLAEGVIPAAVVFGHSGFIRPIARRRGFDANPLILSSTDLGRDAAGEWRVLTDRVQAPSGLGYAMENRRVLSRVLPELYEEAGLHRMEPYFSVLRAALLQAAHAAAVDPRVVVLSPGTHSETAYDQAFLANILGFPLVQGEDLVVQDGWVWLKPAGFPQQQPHERVDVVLRRVDAEWCDPLELRAGSQLGVAGLTEVVRRGRVRLVNGLGEGVLENPGLMPFMPAVCERLLGEQLRLPSVPTRWCGDPDELATVLEAVADHSSEMIVREIDGRAADLSALDPASLRARILAAPHRFVGQARVPLSQAPAWGETGRVSGRVQPQPLVLRAFTVRDGAIYRPLVGGLATLVDGRTAALRTKDVWVLKASPGDPDQGLVEVAPVPLSRAVPVLSPRAVEDMFWSGRYTERAEDLVRLVITVSAYAEQLDFTSTTQGGAALGALLGVLQRLGGSRWPDPDLEQRSLLVDADRPGSAAHSLERLRDALEGVRDQLSGDTWRAFGSTDRAMKALRASRRPQIAESASRMLGGILSLHGVTANMMRDDGWHAIEAGRYLERALQVCTLLGATTTVSGAGTERAVLGGVLMAAESSVTHRRRFRGGVRAADVLELLLADPDNPRSLAFSLERVRVHLSQLAGSSGSTRPERLIEHLEESLEQTDRVELAVSEEDTRPGLGAFLSETHAQLQRLGDAITHLHFGGGPHPQPLSSLSLTEVTAQAAAPSSEVTR</sequence>
<evidence type="ECO:0000313" key="4">
    <source>
        <dbReference type="Proteomes" id="UP001589611"/>
    </source>
</evidence>
<accession>A0ABV5T2D5</accession>
<dbReference type="Proteomes" id="UP001589611">
    <property type="component" value="Unassembled WGS sequence"/>
</dbReference>
<dbReference type="EMBL" id="JBHMBE010000004">
    <property type="protein sequence ID" value="MFB9646735.1"/>
    <property type="molecule type" value="Genomic_DNA"/>
</dbReference>
<dbReference type="InterPro" id="IPR007296">
    <property type="entry name" value="DUF403"/>
</dbReference>
<name>A0ABV5T2D5_9MICO</name>
<dbReference type="RefSeq" id="WP_344715261.1">
    <property type="nucleotide sequence ID" value="NZ_BAAAWH010000001.1"/>
</dbReference>
<dbReference type="InterPro" id="IPR025841">
    <property type="entry name" value="CP_ATPgrasp_2"/>
</dbReference>
<evidence type="ECO:0000313" key="3">
    <source>
        <dbReference type="EMBL" id="MFB9646735.1"/>
    </source>
</evidence>
<reference evidence="3 4" key="1">
    <citation type="submission" date="2024-09" db="EMBL/GenBank/DDBJ databases">
        <authorList>
            <person name="Sun Q."/>
            <person name="Mori K."/>
        </authorList>
    </citation>
    <scope>NUCLEOTIDE SEQUENCE [LARGE SCALE GENOMIC DNA]</scope>
    <source>
        <strain evidence="3 4">JCM 1342</strain>
    </source>
</reference>
<gene>
    <name evidence="3" type="ORF">ACFFPJ_13115</name>
</gene>
<keyword evidence="4" id="KW-1185">Reference proteome</keyword>
<evidence type="ECO:0000259" key="1">
    <source>
        <dbReference type="Pfam" id="PF04168"/>
    </source>
</evidence>
<evidence type="ECO:0000259" key="2">
    <source>
        <dbReference type="Pfam" id="PF14403"/>
    </source>
</evidence>
<dbReference type="Pfam" id="PF04168">
    <property type="entry name" value="Alpha-E"/>
    <property type="match status" value="1"/>
</dbReference>
<dbReference type="Gene3D" id="3.40.50.11290">
    <property type="match status" value="1"/>
</dbReference>
<comment type="caution">
    <text evidence="3">The sequence shown here is derived from an EMBL/GenBank/DDBJ whole genome shotgun (WGS) entry which is preliminary data.</text>
</comment>
<feature type="domain" description="Circularly permuted ATP-grasp type 2" evidence="2">
    <location>
        <begin position="89"/>
        <end position="469"/>
    </location>
</feature>
<proteinExistence type="predicted"/>
<dbReference type="SUPFAM" id="SSF56059">
    <property type="entry name" value="Glutathione synthetase ATP-binding domain-like"/>
    <property type="match status" value="1"/>
</dbReference>
<dbReference type="PANTHER" id="PTHR34595:SF2">
    <property type="entry name" value="BLR2978 PROTEIN"/>
    <property type="match status" value="1"/>
</dbReference>
<dbReference type="Pfam" id="PF14403">
    <property type="entry name" value="CP_ATPgrasp_2"/>
    <property type="match status" value="1"/>
</dbReference>
<dbReference type="InterPro" id="IPR051680">
    <property type="entry name" value="ATP-dep_Glu-Cys_Ligase-2"/>
</dbReference>
<dbReference type="PANTHER" id="PTHR34595">
    <property type="entry name" value="BLR5612 PROTEIN"/>
    <property type="match status" value="1"/>
</dbReference>
<feature type="domain" description="DUF403" evidence="1">
    <location>
        <begin position="514"/>
        <end position="817"/>
    </location>
</feature>